<evidence type="ECO:0000313" key="2">
    <source>
        <dbReference type="EMBL" id="QLY35839.1"/>
    </source>
</evidence>
<dbReference type="EMBL" id="CP056597">
    <property type="protein sequence ID" value="QLY35839.1"/>
    <property type="molecule type" value="Genomic_DNA"/>
</dbReference>
<sequence>MTQPVNLAAVRIRMGTQEFYIPASQVRNCSRVTHVSPAIPRFSQWLGIADEPPEGGHLHFFVPPSGVDTGWYLWGQLENVMLSSDIIFALPPLLAHSCRLPALRALVGREALSPLLSWG</sequence>
<name>A0A7D6VRR1_CITFR</name>
<accession>A0A7D6VRR1</accession>
<dbReference type="RefSeq" id="WP_096755950.1">
    <property type="nucleotide sequence ID" value="NZ_CP038856.1"/>
</dbReference>
<reference evidence="2" key="2">
    <citation type="journal article" date="2021" name="Microb. Genom.">
        <title>A genomic epidemiological study shows that prevalence of antimicrobial resistance in Enterobacterales is associated with the livestock host, as well as antimicrobial usage.</title>
        <authorList>
            <person name="AbuOun M."/>
            <person name="Jones H."/>
            <person name="Stubberfield E."/>
            <person name="Gilson D."/>
            <person name="Shaw L.P."/>
            <person name="Hubbard A.T.M."/>
            <person name="Chau K.K."/>
            <person name="Sebra R."/>
            <person name="Peto T.E.A."/>
            <person name="Crook D.W."/>
            <person name="Read D.S."/>
            <person name="Gweon H.S."/>
            <person name="Walker A.S."/>
            <person name="Stoesser N."/>
            <person name="Smith R.P."/>
            <person name="Anjum M.F."/>
            <person name="On Behalf Of The Rehab Consortium."/>
        </authorList>
    </citation>
    <scope>NUCLEOTIDE SEQUENCE</scope>
    <source>
        <strain evidence="2">RHBSTW-00334</strain>
    </source>
</reference>
<dbReference type="AlphaFoldDB" id="A0A7D6VRR1"/>
<protein>
    <submittedName>
        <fullName evidence="1">Uncharacterized protein</fullName>
    </submittedName>
</protein>
<proteinExistence type="predicted"/>
<organism evidence="1 4">
    <name type="scientific">Citrobacter freundii</name>
    <dbReference type="NCBI Taxonomy" id="546"/>
    <lineage>
        <taxon>Bacteria</taxon>
        <taxon>Pseudomonadati</taxon>
        <taxon>Pseudomonadota</taxon>
        <taxon>Gammaproteobacteria</taxon>
        <taxon>Enterobacterales</taxon>
        <taxon>Enterobacteriaceae</taxon>
        <taxon>Citrobacter</taxon>
        <taxon>Citrobacter freundii complex</taxon>
    </lineage>
</organism>
<evidence type="ECO:0000313" key="3">
    <source>
        <dbReference type="Proteomes" id="UP000512043"/>
    </source>
</evidence>
<dbReference type="OrthoDB" id="6623942at2"/>
<dbReference type="Proteomes" id="UP000512043">
    <property type="component" value="Chromosome"/>
</dbReference>
<evidence type="ECO:0000313" key="4">
    <source>
        <dbReference type="Proteomes" id="UP000591803"/>
    </source>
</evidence>
<dbReference type="EMBL" id="JABXRI010000001">
    <property type="protein sequence ID" value="MBA8065046.1"/>
    <property type="molecule type" value="Genomic_DNA"/>
</dbReference>
<evidence type="ECO:0000313" key="1">
    <source>
        <dbReference type="EMBL" id="MBA8065046.1"/>
    </source>
</evidence>
<reference evidence="3 4" key="1">
    <citation type="submission" date="2020-06" db="EMBL/GenBank/DDBJ databases">
        <title>REHAB project genomes.</title>
        <authorList>
            <person name="Shaw L.P."/>
        </authorList>
    </citation>
    <scope>NUCLEOTIDE SEQUENCE [LARGE SCALE GENOMIC DNA]</scope>
    <source>
        <strain evidence="1 4">RHBSTW-00116</strain>
        <strain evidence="3">RHBSTW-00334</strain>
    </source>
</reference>
<gene>
    <name evidence="1" type="ORF">HV077_22275</name>
    <name evidence="2" type="ORF">HV164_04595</name>
</gene>
<dbReference type="Proteomes" id="UP000591803">
    <property type="component" value="Unassembled WGS sequence"/>
</dbReference>